<dbReference type="EMBL" id="OV121133">
    <property type="protein sequence ID" value="CAH0550628.1"/>
    <property type="molecule type" value="Genomic_DNA"/>
</dbReference>
<evidence type="ECO:0000259" key="2">
    <source>
        <dbReference type="PROSITE" id="PS50173"/>
    </source>
</evidence>
<dbReference type="Gene3D" id="6.10.250.1630">
    <property type="match status" value="1"/>
</dbReference>
<dbReference type="GO" id="GO:0003887">
    <property type="term" value="F:DNA-directed DNA polymerase activity"/>
    <property type="evidence" value="ECO:0007669"/>
    <property type="project" value="TreeGrafter"/>
</dbReference>
<protein>
    <recommendedName>
        <fullName evidence="2">UmuC domain-containing protein</fullName>
    </recommendedName>
</protein>
<dbReference type="InterPro" id="IPR036775">
    <property type="entry name" value="DNA_pol_Y-fam_lit_finger_sf"/>
</dbReference>
<name>A0A9P0FEF9_BRAAE</name>
<dbReference type="FunFam" id="3.30.1490.100:FF:000003">
    <property type="entry name" value="Polymerase (DNA directed) iota"/>
    <property type="match status" value="1"/>
</dbReference>
<evidence type="ECO:0000256" key="1">
    <source>
        <dbReference type="SAM" id="MobiDB-lite"/>
    </source>
</evidence>
<dbReference type="AlphaFoldDB" id="A0A9P0FEF9"/>
<dbReference type="Gene3D" id="3.40.1170.60">
    <property type="match status" value="1"/>
</dbReference>
<evidence type="ECO:0000313" key="4">
    <source>
        <dbReference type="Proteomes" id="UP001154078"/>
    </source>
</evidence>
<dbReference type="Gene3D" id="3.30.1490.100">
    <property type="entry name" value="DNA polymerase, Y-family, little finger domain"/>
    <property type="match status" value="1"/>
</dbReference>
<sequence length="548" mass="61519">MDFGGKIGDDHSRTIIHVDLDCFYAQVEMLKNPDLKDKSFGIQQKNIVVTSNYKARDYGIKKCMLITEAKKLCPNLILVNGEDLHDYKQMSQKVTSVLQKFTSNVERLGLDENYLDITNLVRDKNNEDINPIGHIFGDTSELCDCGCTIRIKLGSIIAQDIRNELFTELGLTSCAGIAHNKLLAKIVGSTNKPNQQTITFPDSAVELMLGLPSVSNITGIGQVLSQQLAKLNIKTVEDLQNSDLNVLIGTLGIEKGKMVRDLSFGIDNSPVKPTGKPQSIGIEDSCKTITEKEVLEKLTTLLQRLLILVEEDGRIPKTIKLTVRKYDKNTKFSNRETRQCNISTTLFDPKKLSILSESNEKKLLSVIMRLFSKVVDTRKSYHITLLGLSFTKFIEQINKNSLAMFLAKKSDLEVQSITNLKNTQDKPPSPKCIPSTSTVNSDSEAEHEPLSKKHKLGLLSKKRPQFSDSDDCESPSKLRVAELKLSGDSQNICCPPNADEQVFQELPKDVQKELWEDYKQSRDQERNLYSQATKKSKPNSILNYFVKQ</sequence>
<dbReference type="Pfam" id="PF00817">
    <property type="entry name" value="IMS"/>
    <property type="match status" value="1"/>
</dbReference>
<dbReference type="InterPro" id="IPR043502">
    <property type="entry name" value="DNA/RNA_pol_sf"/>
</dbReference>
<dbReference type="PANTHER" id="PTHR46404:SF1">
    <property type="entry name" value="DNA POLYMERASE IOTA"/>
    <property type="match status" value="1"/>
</dbReference>
<dbReference type="Gene3D" id="1.10.150.20">
    <property type="entry name" value="5' to 3' exonuclease, C-terminal subdomain"/>
    <property type="match status" value="1"/>
</dbReference>
<proteinExistence type="predicted"/>
<dbReference type="GO" id="GO:0019985">
    <property type="term" value="P:translesion synthesis"/>
    <property type="evidence" value="ECO:0007669"/>
    <property type="project" value="TreeGrafter"/>
</dbReference>
<dbReference type="SUPFAM" id="SSF100879">
    <property type="entry name" value="Lesion bypass DNA polymerase (Y-family), little finger domain"/>
    <property type="match status" value="1"/>
</dbReference>
<reference evidence="3" key="1">
    <citation type="submission" date="2021-12" db="EMBL/GenBank/DDBJ databases">
        <authorList>
            <person name="King R."/>
        </authorList>
    </citation>
    <scope>NUCLEOTIDE SEQUENCE</scope>
</reference>
<organism evidence="3 4">
    <name type="scientific">Brassicogethes aeneus</name>
    <name type="common">Rape pollen beetle</name>
    <name type="synonym">Meligethes aeneus</name>
    <dbReference type="NCBI Taxonomy" id="1431903"/>
    <lineage>
        <taxon>Eukaryota</taxon>
        <taxon>Metazoa</taxon>
        <taxon>Ecdysozoa</taxon>
        <taxon>Arthropoda</taxon>
        <taxon>Hexapoda</taxon>
        <taxon>Insecta</taxon>
        <taxon>Pterygota</taxon>
        <taxon>Neoptera</taxon>
        <taxon>Endopterygota</taxon>
        <taxon>Coleoptera</taxon>
        <taxon>Polyphaga</taxon>
        <taxon>Cucujiformia</taxon>
        <taxon>Nitidulidae</taxon>
        <taxon>Meligethinae</taxon>
        <taxon>Brassicogethes</taxon>
    </lineage>
</organism>
<accession>A0A9P0FEF9</accession>
<dbReference type="SUPFAM" id="SSF56672">
    <property type="entry name" value="DNA/RNA polymerases"/>
    <property type="match status" value="1"/>
</dbReference>
<dbReference type="OrthoDB" id="1747274at2759"/>
<dbReference type="PANTHER" id="PTHR46404">
    <property type="entry name" value="DNA POLYMERASE IOTA"/>
    <property type="match status" value="1"/>
</dbReference>
<dbReference type="GO" id="GO:0006281">
    <property type="term" value="P:DNA repair"/>
    <property type="evidence" value="ECO:0007669"/>
    <property type="project" value="InterPro"/>
</dbReference>
<dbReference type="Gene3D" id="3.30.70.270">
    <property type="match status" value="1"/>
</dbReference>
<feature type="region of interest" description="Disordered" evidence="1">
    <location>
        <begin position="419"/>
        <end position="457"/>
    </location>
</feature>
<dbReference type="InterPro" id="IPR017961">
    <property type="entry name" value="DNA_pol_Y-fam_little_finger"/>
</dbReference>
<dbReference type="InterPro" id="IPR001126">
    <property type="entry name" value="UmuC"/>
</dbReference>
<feature type="domain" description="UmuC" evidence="2">
    <location>
        <begin position="15"/>
        <end position="221"/>
    </location>
</feature>
<dbReference type="Pfam" id="PF11799">
    <property type="entry name" value="IMS_C"/>
    <property type="match status" value="1"/>
</dbReference>
<dbReference type="GO" id="GO:0003684">
    <property type="term" value="F:damaged DNA binding"/>
    <property type="evidence" value="ECO:0007669"/>
    <property type="project" value="InterPro"/>
</dbReference>
<gene>
    <name evidence="3" type="ORF">MELIAE_LOCUS3403</name>
</gene>
<dbReference type="PIRSF" id="PIRSF036603">
    <property type="entry name" value="DPol_eta"/>
    <property type="match status" value="1"/>
</dbReference>
<evidence type="ECO:0000313" key="3">
    <source>
        <dbReference type="EMBL" id="CAH0550628.1"/>
    </source>
</evidence>
<dbReference type="Proteomes" id="UP001154078">
    <property type="component" value="Chromosome 2"/>
</dbReference>
<dbReference type="FunFam" id="3.40.1170.60:FF:000006">
    <property type="entry name" value="DNA polymerase iota"/>
    <property type="match status" value="1"/>
</dbReference>
<dbReference type="InterPro" id="IPR043128">
    <property type="entry name" value="Rev_trsase/Diguanyl_cyclase"/>
</dbReference>
<keyword evidence="4" id="KW-1185">Reference proteome</keyword>
<dbReference type="PROSITE" id="PS50173">
    <property type="entry name" value="UMUC"/>
    <property type="match status" value="1"/>
</dbReference>